<gene>
    <name evidence="1" type="ORF">TBC1_12948</name>
</gene>
<evidence type="ECO:0008006" key="3">
    <source>
        <dbReference type="Google" id="ProtNLM"/>
    </source>
</evidence>
<dbReference type="OrthoDB" id="7069048at2"/>
<dbReference type="Proteomes" id="UP000053091">
    <property type="component" value="Unassembled WGS sequence"/>
</dbReference>
<dbReference type="SUPFAM" id="SSF109604">
    <property type="entry name" value="HD-domain/PDEase-like"/>
    <property type="match status" value="1"/>
</dbReference>
<proteinExistence type="predicted"/>
<dbReference type="AlphaFoldDB" id="A0A0S7C7C1"/>
<protein>
    <recommendedName>
        <fullName evidence="3">HD domain-containing protein</fullName>
    </recommendedName>
</protein>
<dbReference type="Gene3D" id="1.10.3210.10">
    <property type="entry name" value="Hypothetical protein af1432"/>
    <property type="match status" value="1"/>
</dbReference>
<sequence length="166" mass="18491">MHTYRVMSHVILLGMQTGALSEARNAFFAAYIHDMARKHDGYCTQHGSDAANYKLPEYIGLFAENGASAADIMVIGKAVTYHSLGKELGKNDPDWLTVALLKDADALDRIRLGENDLNPEYLRIPETHLMIEHARSLYFQTFNNPVADFDTILKMAINLKDGSTSS</sequence>
<dbReference type="RefSeq" id="WP_062045257.1">
    <property type="nucleotide sequence ID" value="NZ_DF968183.1"/>
</dbReference>
<accession>A0A0S7C7C1</accession>
<dbReference type="EMBL" id="DF968183">
    <property type="protein sequence ID" value="GAP45128.1"/>
    <property type="molecule type" value="Genomic_DNA"/>
</dbReference>
<evidence type="ECO:0000313" key="1">
    <source>
        <dbReference type="EMBL" id="GAP45128.1"/>
    </source>
</evidence>
<organism evidence="1">
    <name type="scientific">Lentimicrobium saccharophilum</name>
    <dbReference type="NCBI Taxonomy" id="1678841"/>
    <lineage>
        <taxon>Bacteria</taxon>
        <taxon>Pseudomonadati</taxon>
        <taxon>Bacteroidota</taxon>
        <taxon>Bacteroidia</taxon>
        <taxon>Bacteroidales</taxon>
        <taxon>Lentimicrobiaceae</taxon>
        <taxon>Lentimicrobium</taxon>
    </lineage>
</organism>
<evidence type="ECO:0000313" key="2">
    <source>
        <dbReference type="Proteomes" id="UP000053091"/>
    </source>
</evidence>
<dbReference type="STRING" id="1678841.TBC1_12948"/>
<name>A0A0S7C7C1_9BACT</name>
<keyword evidence="2" id="KW-1185">Reference proteome</keyword>
<reference evidence="1" key="1">
    <citation type="journal article" date="2015" name="Genome Announc.">
        <title>Draft Genome Sequence of Bacteroidales Strain TBC1, a Novel Isolate from a Methanogenic Wastewater Treatment System.</title>
        <authorList>
            <person name="Tourlousse D.M."/>
            <person name="Matsuura N."/>
            <person name="Sun L."/>
            <person name="Toyonaga M."/>
            <person name="Kuroda K."/>
            <person name="Ohashi A."/>
            <person name="Cruz R."/>
            <person name="Yamaguchi T."/>
            <person name="Sekiguchi Y."/>
        </authorList>
    </citation>
    <scope>NUCLEOTIDE SEQUENCE [LARGE SCALE GENOMIC DNA]</scope>
    <source>
        <strain evidence="1">TBC1</strain>
    </source>
</reference>